<comment type="caution">
    <text evidence="1">The sequence shown here is derived from an EMBL/GenBank/DDBJ whole genome shotgun (WGS) entry which is preliminary data.</text>
</comment>
<organism evidence="1 2">
    <name type="scientific">Candidatus Gottesmanbacteria bacterium GW2011_GWB1_49_7</name>
    <dbReference type="NCBI Taxonomy" id="1618448"/>
    <lineage>
        <taxon>Bacteria</taxon>
        <taxon>Candidatus Gottesmaniibacteriota</taxon>
    </lineage>
</organism>
<reference evidence="1 2" key="1">
    <citation type="journal article" date="2015" name="Nature">
        <title>rRNA introns, odd ribosomes, and small enigmatic genomes across a large radiation of phyla.</title>
        <authorList>
            <person name="Brown C.T."/>
            <person name="Hug L.A."/>
            <person name="Thomas B.C."/>
            <person name="Sharon I."/>
            <person name="Castelle C.J."/>
            <person name="Singh A."/>
            <person name="Wilkins M.J."/>
            <person name="Williams K.H."/>
            <person name="Banfield J.F."/>
        </authorList>
    </citation>
    <scope>NUCLEOTIDE SEQUENCE [LARGE SCALE GENOMIC DNA]</scope>
</reference>
<protein>
    <submittedName>
        <fullName evidence="1">Uncharacterized protein</fullName>
    </submittedName>
</protein>
<gene>
    <name evidence="1" type="ORF">UY48_C0005G0023</name>
</gene>
<dbReference type="Gene3D" id="3.30.420.10">
    <property type="entry name" value="Ribonuclease H-like superfamily/Ribonuclease H"/>
    <property type="match status" value="1"/>
</dbReference>
<sequence>MQHKVKSHKPPAPDKRVHIWRPNYLADKFIPGRIVIAADCAQGISGWAKASDGVVVSSGFTPKFTGLDAPRALWDFLVENMRDIPPVVSGAPPPLLVVEDQFGGRNIKASIALVAARQTWICYGWTHGWNTCLVDNQTWKKLLGLTAAELKSEPIRKPAVKKTAADFVGIDCNLDSIDEATALVILKWGLQRD</sequence>
<evidence type="ECO:0000313" key="2">
    <source>
        <dbReference type="Proteomes" id="UP000034588"/>
    </source>
</evidence>
<evidence type="ECO:0000313" key="1">
    <source>
        <dbReference type="EMBL" id="KKW13067.1"/>
    </source>
</evidence>
<dbReference type="Proteomes" id="UP000034588">
    <property type="component" value="Unassembled WGS sequence"/>
</dbReference>
<dbReference type="AlphaFoldDB" id="A0A0G1YDM2"/>
<dbReference type="InterPro" id="IPR036397">
    <property type="entry name" value="RNaseH_sf"/>
</dbReference>
<dbReference type="GO" id="GO:0003676">
    <property type="term" value="F:nucleic acid binding"/>
    <property type="evidence" value="ECO:0007669"/>
    <property type="project" value="InterPro"/>
</dbReference>
<name>A0A0G1YDM2_9BACT</name>
<accession>A0A0G1YDM2</accession>
<dbReference type="EMBL" id="LCQD01000005">
    <property type="protein sequence ID" value="KKW13067.1"/>
    <property type="molecule type" value="Genomic_DNA"/>
</dbReference>
<proteinExistence type="predicted"/>